<feature type="domain" description="NAD-dependent epimerase/dehydratase" evidence="11">
    <location>
        <begin position="5"/>
        <end position="260"/>
    </location>
</feature>
<dbReference type="InterPro" id="IPR011013">
    <property type="entry name" value="Gal_mutarotase_sf_dom"/>
</dbReference>
<reference evidence="12 13" key="1">
    <citation type="submission" date="2017-04" db="EMBL/GenBank/DDBJ databases">
        <title>Draft genome of the yeast Clavispora lusitaniae type strain CBS 6936.</title>
        <authorList>
            <person name="Durrens P."/>
            <person name="Klopp C."/>
            <person name="Biteau N."/>
            <person name="Fitton-Ouhabi V."/>
            <person name="Dementhon K."/>
            <person name="Accoceberry I."/>
            <person name="Sherman D.J."/>
            <person name="Noel T."/>
        </authorList>
    </citation>
    <scope>NUCLEOTIDE SEQUENCE [LARGE SCALE GENOMIC DNA]</scope>
    <source>
        <strain evidence="12 13">CBS 6936</strain>
    </source>
</reference>
<evidence type="ECO:0000256" key="10">
    <source>
        <dbReference type="ARBA" id="ARBA00038238"/>
    </source>
</evidence>
<organism evidence="12 13">
    <name type="scientific">Clavispora lusitaniae</name>
    <name type="common">Candida lusitaniae</name>
    <dbReference type="NCBI Taxonomy" id="36911"/>
    <lineage>
        <taxon>Eukaryota</taxon>
        <taxon>Fungi</taxon>
        <taxon>Dikarya</taxon>
        <taxon>Ascomycota</taxon>
        <taxon>Saccharomycotina</taxon>
        <taxon>Pichiomycetes</taxon>
        <taxon>Metschnikowiaceae</taxon>
        <taxon>Clavispora</taxon>
    </lineage>
</organism>
<comment type="function">
    <text evidence="8">Mutarotase converts alpha-aldose to the beta-anomer. It is active on D-glucose, L-arabinose, D-xylose, D-galactose, maltose and lactose.</text>
</comment>
<dbReference type="Proteomes" id="UP000195602">
    <property type="component" value="Unassembled WGS sequence"/>
</dbReference>
<dbReference type="InterPro" id="IPR005886">
    <property type="entry name" value="UDP_G4E"/>
</dbReference>
<evidence type="ECO:0000256" key="8">
    <source>
        <dbReference type="ARBA" id="ARBA00037676"/>
    </source>
</evidence>
<dbReference type="InterPro" id="IPR036291">
    <property type="entry name" value="NAD(P)-bd_dom_sf"/>
</dbReference>
<comment type="cofactor">
    <cofactor evidence="2">
        <name>NAD(+)</name>
        <dbReference type="ChEBI" id="CHEBI:57540"/>
    </cofactor>
</comment>
<accession>A0AA91Q2T6</accession>
<dbReference type="InterPro" id="IPR008183">
    <property type="entry name" value="Aldose_1/G6P_1-epimerase"/>
</dbReference>
<comment type="pathway">
    <text evidence="3">Carbohydrate metabolism; galactose metabolism.</text>
</comment>
<comment type="catalytic activity">
    <reaction evidence="1">
        <text>UDP-alpha-D-glucose = UDP-alpha-D-galactose</text>
        <dbReference type="Rhea" id="RHEA:22168"/>
        <dbReference type="ChEBI" id="CHEBI:58885"/>
        <dbReference type="ChEBI" id="CHEBI:66914"/>
        <dbReference type="EC" id="5.1.3.2"/>
    </reaction>
</comment>
<evidence type="ECO:0000313" key="13">
    <source>
        <dbReference type="Proteomes" id="UP000195602"/>
    </source>
</evidence>
<comment type="pathway">
    <text evidence="4">Carbohydrate metabolism; hexose metabolism.</text>
</comment>
<dbReference type="SUPFAM" id="SSF74650">
    <property type="entry name" value="Galactose mutarotase-like"/>
    <property type="match status" value="1"/>
</dbReference>
<dbReference type="NCBIfam" id="TIGR01179">
    <property type="entry name" value="galE"/>
    <property type="match status" value="1"/>
</dbReference>
<evidence type="ECO:0000256" key="5">
    <source>
        <dbReference type="ARBA" id="ARBA00023027"/>
    </source>
</evidence>
<keyword evidence="6" id="KW-0299">Galactose metabolism</keyword>
<dbReference type="Gene3D" id="3.90.25.10">
    <property type="entry name" value="UDP-galactose 4-epimerase, domain 1"/>
    <property type="match status" value="1"/>
</dbReference>
<dbReference type="KEGG" id="clus:A9F13_02g00099"/>
<evidence type="ECO:0000259" key="11">
    <source>
        <dbReference type="Pfam" id="PF01370"/>
    </source>
</evidence>
<evidence type="ECO:0000256" key="6">
    <source>
        <dbReference type="ARBA" id="ARBA00023144"/>
    </source>
</evidence>
<comment type="caution">
    <text evidence="12">The sequence shown here is derived from an EMBL/GenBank/DDBJ whole genome shotgun (WGS) entry which is preliminary data.</text>
</comment>
<dbReference type="GO" id="GO:0005829">
    <property type="term" value="C:cytosol"/>
    <property type="evidence" value="ECO:0007669"/>
    <property type="project" value="TreeGrafter"/>
</dbReference>
<evidence type="ECO:0000313" key="12">
    <source>
        <dbReference type="EMBL" id="OVF10225.1"/>
    </source>
</evidence>
<dbReference type="PANTHER" id="PTHR43725:SF47">
    <property type="entry name" value="UDP-GLUCOSE 4-EPIMERASE"/>
    <property type="match status" value="1"/>
</dbReference>
<dbReference type="Pfam" id="PF01370">
    <property type="entry name" value="Epimerase"/>
    <property type="match status" value="1"/>
</dbReference>
<dbReference type="GO" id="GO:0006012">
    <property type="term" value="P:galactose metabolic process"/>
    <property type="evidence" value="ECO:0007669"/>
    <property type="project" value="UniProtKB-KW"/>
</dbReference>
<dbReference type="PANTHER" id="PTHR43725">
    <property type="entry name" value="UDP-GLUCOSE 4-EPIMERASE"/>
    <property type="match status" value="1"/>
</dbReference>
<comment type="similarity">
    <text evidence="9">In the N-terminal section; belongs to the NAD(P)-dependent epimerase/dehydratase family.</text>
</comment>
<dbReference type="InterPro" id="IPR001509">
    <property type="entry name" value="Epimerase_deHydtase"/>
</dbReference>
<dbReference type="CDD" id="cd05247">
    <property type="entry name" value="UDP_G4E_1_SDR_e"/>
    <property type="match status" value="1"/>
</dbReference>
<evidence type="ECO:0000256" key="7">
    <source>
        <dbReference type="ARBA" id="ARBA00023235"/>
    </source>
</evidence>
<evidence type="ECO:0000256" key="9">
    <source>
        <dbReference type="ARBA" id="ARBA00037955"/>
    </source>
</evidence>
<gene>
    <name evidence="12" type="ORF">A9F13_02g00099</name>
</gene>
<dbReference type="GO" id="GO:0003978">
    <property type="term" value="F:UDP-glucose 4-epimerase activity"/>
    <property type="evidence" value="ECO:0007669"/>
    <property type="project" value="UniProtKB-EC"/>
</dbReference>
<dbReference type="NCBIfam" id="NF007956">
    <property type="entry name" value="PRK10675.1"/>
    <property type="match status" value="1"/>
</dbReference>
<keyword evidence="7" id="KW-0413">Isomerase</keyword>
<sequence>MQKYILVTGGAGYIGSHTVVELIQHGYKVVIVDNLVNSSYDAVSRIEYIVKQPVPFFNVDIGDYEGLLKVFQSYDIGGVIHFAALKAVGESTKIPLEYYENNVGGTITLLKVMKKANVKTIVFSSSATVYGDATRFENMIPIPEHCPNDPTNPYGKTKYIIENILKDVSTADPTWRAAILRYFNPIGAHPSGLIGEDPLGIPNNLLPYLAQVAIGRREKLSIFGSDYNSHDGTPIRDYIHVVDLAKGHIAALSYLNKIEEDKGLYRAWNLGTGKGSTVFDVYHAFCKAVGRELPYEVVGRRAGDVLDLTANPTRANTELQWSTTLSIEDSCRDLWNWTTKNPFGYHTEGYSWKLFGDESSHQSRLHTVSFPEAKVEFSIANYGATIQSIKKDGHQYVAGYDDLSGYKQASNPFFGATIGRVANRISNAEFSIDGSKYSVSKNENGTNCLHGGENGFDKNYFLGPIVRKNENNDITLSFVYAEKDGSNGFPADLVTYVNYTVNSSSFQIEYEAEIPQTSSSNATPVHLTNHSYYRVSDNNTIDGTKVKLATSKTLSFKNQLPDGNYSNATEKVTSGLVLSASDVFDNCFVLKEKNWKLDTREEELRQFAEVSDEKSGRSLKFSTTEPAFQFYTGDGVNTEGYDARCGLCLEAGRFTDAINHSEWTSQVLLKKGEKYGSLFKCDFR</sequence>
<dbReference type="GO" id="GO:0030246">
    <property type="term" value="F:carbohydrate binding"/>
    <property type="evidence" value="ECO:0007669"/>
    <property type="project" value="InterPro"/>
</dbReference>
<evidence type="ECO:0000256" key="3">
    <source>
        <dbReference type="ARBA" id="ARBA00004947"/>
    </source>
</evidence>
<proteinExistence type="inferred from homology"/>
<dbReference type="Pfam" id="PF01263">
    <property type="entry name" value="Aldose_epim"/>
    <property type="match status" value="1"/>
</dbReference>
<keyword evidence="5" id="KW-0520">NAD</keyword>
<dbReference type="InterPro" id="IPR014718">
    <property type="entry name" value="GH-type_carb-bd"/>
</dbReference>
<evidence type="ECO:0000256" key="1">
    <source>
        <dbReference type="ARBA" id="ARBA00000083"/>
    </source>
</evidence>
<dbReference type="Gene3D" id="2.70.98.10">
    <property type="match status" value="1"/>
</dbReference>
<evidence type="ECO:0000256" key="4">
    <source>
        <dbReference type="ARBA" id="ARBA00005028"/>
    </source>
</evidence>
<dbReference type="Gene3D" id="3.40.50.720">
    <property type="entry name" value="NAD(P)-binding Rossmann-like Domain"/>
    <property type="match status" value="1"/>
</dbReference>
<keyword evidence="6" id="KW-0119">Carbohydrate metabolism</keyword>
<comment type="similarity">
    <text evidence="10">In the C-terminal section; belongs to the aldose epimerase family.</text>
</comment>
<evidence type="ECO:0000256" key="2">
    <source>
        <dbReference type="ARBA" id="ARBA00001911"/>
    </source>
</evidence>
<dbReference type="AlphaFoldDB" id="A0AA91Q2T6"/>
<dbReference type="SUPFAM" id="SSF51735">
    <property type="entry name" value="NAD(P)-binding Rossmann-fold domains"/>
    <property type="match status" value="1"/>
</dbReference>
<name>A0AA91Q2T6_CLALS</name>
<protein>
    <submittedName>
        <fullName evidence="12">Bifunctional UDP-glucose 4-epimerase/aldose 1-epimerase</fullName>
    </submittedName>
</protein>
<dbReference type="EMBL" id="LYUB02000002">
    <property type="protein sequence ID" value="OVF10225.1"/>
    <property type="molecule type" value="Genomic_DNA"/>
</dbReference>